<accession>A0AAP0KUG6</accession>
<reference evidence="2 3" key="1">
    <citation type="submission" date="2024-01" db="EMBL/GenBank/DDBJ databases">
        <title>Genome assemblies of Stephania.</title>
        <authorList>
            <person name="Yang L."/>
        </authorList>
    </citation>
    <scope>NUCLEOTIDE SEQUENCE [LARGE SCALE GENOMIC DNA]</scope>
    <source>
        <strain evidence="2">JXDWG</strain>
        <tissue evidence="2">Leaf</tissue>
    </source>
</reference>
<keyword evidence="3" id="KW-1185">Reference proteome</keyword>
<feature type="compositionally biased region" description="Basic and acidic residues" evidence="1">
    <location>
        <begin position="1"/>
        <end position="11"/>
    </location>
</feature>
<comment type="caution">
    <text evidence="2">The sequence shown here is derived from an EMBL/GenBank/DDBJ whole genome shotgun (WGS) entry which is preliminary data.</text>
</comment>
<evidence type="ECO:0000313" key="3">
    <source>
        <dbReference type="Proteomes" id="UP001419268"/>
    </source>
</evidence>
<name>A0AAP0KUG6_9MAGN</name>
<gene>
    <name evidence="2" type="ORF">Scep_004164</name>
</gene>
<feature type="region of interest" description="Disordered" evidence="1">
    <location>
        <begin position="1"/>
        <end position="30"/>
    </location>
</feature>
<feature type="region of interest" description="Disordered" evidence="1">
    <location>
        <begin position="44"/>
        <end position="68"/>
    </location>
</feature>
<evidence type="ECO:0000256" key="1">
    <source>
        <dbReference type="SAM" id="MobiDB-lite"/>
    </source>
</evidence>
<sequence length="89" mass="9556">MAARPSREPPKARSQHPSTPFPGGPKNQTLLKSFNNHVAAAIWNDESRTPSNPMRSTSISDGVQGANFDPGSDDSSCFVCLDFISLAHT</sequence>
<protein>
    <submittedName>
        <fullName evidence="2">Uncharacterized protein</fullName>
    </submittedName>
</protein>
<evidence type="ECO:0000313" key="2">
    <source>
        <dbReference type="EMBL" id="KAK9157590.1"/>
    </source>
</evidence>
<feature type="compositionally biased region" description="Polar residues" evidence="1">
    <location>
        <begin position="49"/>
        <end position="61"/>
    </location>
</feature>
<dbReference type="EMBL" id="JBBNAG010000002">
    <property type="protein sequence ID" value="KAK9157590.1"/>
    <property type="molecule type" value="Genomic_DNA"/>
</dbReference>
<dbReference type="Proteomes" id="UP001419268">
    <property type="component" value="Unassembled WGS sequence"/>
</dbReference>
<proteinExistence type="predicted"/>
<organism evidence="2 3">
    <name type="scientific">Stephania cephalantha</name>
    <dbReference type="NCBI Taxonomy" id="152367"/>
    <lineage>
        <taxon>Eukaryota</taxon>
        <taxon>Viridiplantae</taxon>
        <taxon>Streptophyta</taxon>
        <taxon>Embryophyta</taxon>
        <taxon>Tracheophyta</taxon>
        <taxon>Spermatophyta</taxon>
        <taxon>Magnoliopsida</taxon>
        <taxon>Ranunculales</taxon>
        <taxon>Menispermaceae</taxon>
        <taxon>Menispermoideae</taxon>
        <taxon>Cissampelideae</taxon>
        <taxon>Stephania</taxon>
    </lineage>
</organism>
<dbReference type="AlphaFoldDB" id="A0AAP0KUG6"/>